<keyword evidence="1" id="KW-0472">Membrane</keyword>
<dbReference type="EMBL" id="JRFS01000009">
    <property type="protein sequence ID" value="PWE84224.1"/>
    <property type="molecule type" value="Genomic_DNA"/>
</dbReference>
<dbReference type="GO" id="GO:0016020">
    <property type="term" value="C:membrane"/>
    <property type="evidence" value="ECO:0007669"/>
    <property type="project" value="InterPro"/>
</dbReference>
<evidence type="ECO:0000313" key="5">
    <source>
        <dbReference type="Proteomes" id="UP000245905"/>
    </source>
</evidence>
<sequence length="118" mass="13585">MKIVFNKSIDKIDRTDFWIRYIILLIVDFIVNFVLAMIQLSLHTDFTSISGIIIIMIIYNLLAFICFYELGKKRFNDAGLPTLLLIISIVLSFFAIGIGIQLYGFCAKSKQDIRRISN</sequence>
<evidence type="ECO:0000313" key="3">
    <source>
        <dbReference type="EMBL" id="RHA90435.1"/>
    </source>
</evidence>
<organism evidence="2 5">
    <name type="scientific">Agathobacter rectalis</name>
    <dbReference type="NCBI Taxonomy" id="39491"/>
    <lineage>
        <taxon>Bacteria</taxon>
        <taxon>Bacillati</taxon>
        <taxon>Bacillota</taxon>
        <taxon>Clostridia</taxon>
        <taxon>Lachnospirales</taxon>
        <taxon>Lachnospiraceae</taxon>
        <taxon>Agathobacter</taxon>
    </lineage>
</organism>
<reference evidence="6 7" key="2">
    <citation type="submission" date="2018-08" db="EMBL/GenBank/DDBJ databases">
        <title>A genome reference for cultivated species of the human gut microbiota.</title>
        <authorList>
            <person name="Zou Y."/>
            <person name="Xue W."/>
            <person name="Luo G."/>
        </authorList>
    </citation>
    <scope>NUCLEOTIDE SEQUENCE [LARGE SCALE GENOMIC DNA]</scope>
    <source>
        <strain evidence="4 6">AF38-24</strain>
        <strain evidence="3 7">AM42-17AT</strain>
    </source>
</reference>
<reference evidence="2 5" key="1">
    <citation type="submission" date="2014-09" db="EMBL/GenBank/DDBJ databases">
        <title>Butyrate-producing bacteria isolated from human gut.</title>
        <authorList>
            <person name="Zhang Q."/>
            <person name="Zhao L."/>
        </authorList>
    </citation>
    <scope>NUCLEOTIDE SEQUENCE [LARGE SCALE GENOMIC DNA]</scope>
    <source>
        <strain evidence="2 5">R22</strain>
    </source>
</reference>
<dbReference type="EMBL" id="QSFZ01000014">
    <property type="protein sequence ID" value="RHA90435.1"/>
    <property type="molecule type" value="Genomic_DNA"/>
</dbReference>
<accession>A0A2U2EI83</accession>
<dbReference type="AlphaFoldDB" id="A0A2U2EI83"/>
<gene>
    <name evidence="4" type="ORF">DW028_07525</name>
    <name evidence="3" type="ORF">DW912_12695</name>
    <name evidence="2" type="ORF">LD38_04640</name>
</gene>
<protein>
    <submittedName>
        <fullName evidence="3">DUF805 domain-containing protein</fullName>
    </submittedName>
</protein>
<evidence type="ECO:0000313" key="6">
    <source>
        <dbReference type="Proteomes" id="UP000283297"/>
    </source>
</evidence>
<evidence type="ECO:0000313" key="4">
    <source>
        <dbReference type="EMBL" id="RHL29223.1"/>
    </source>
</evidence>
<keyword evidence="1" id="KW-0812">Transmembrane</keyword>
<evidence type="ECO:0000313" key="7">
    <source>
        <dbReference type="Proteomes" id="UP000286220"/>
    </source>
</evidence>
<dbReference type="Proteomes" id="UP000245905">
    <property type="component" value="Unassembled WGS sequence"/>
</dbReference>
<dbReference type="Pfam" id="PF05656">
    <property type="entry name" value="DUF805"/>
    <property type="match status" value="1"/>
</dbReference>
<feature type="transmembrane region" description="Helical" evidence="1">
    <location>
        <begin position="82"/>
        <end position="105"/>
    </location>
</feature>
<feature type="transmembrane region" description="Helical" evidence="1">
    <location>
        <begin position="48"/>
        <end position="70"/>
    </location>
</feature>
<evidence type="ECO:0000256" key="1">
    <source>
        <dbReference type="SAM" id="Phobius"/>
    </source>
</evidence>
<proteinExistence type="predicted"/>
<evidence type="ECO:0000313" key="2">
    <source>
        <dbReference type="EMBL" id="PWE84224.1"/>
    </source>
</evidence>
<dbReference type="InterPro" id="IPR008523">
    <property type="entry name" value="DUF805"/>
</dbReference>
<feature type="transmembrane region" description="Helical" evidence="1">
    <location>
        <begin position="21"/>
        <end position="42"/>
    </location>
</feature>
<comment type="caution">
    <text evidence="2">The sequence shown here is derived from an EMBL/GenBank/DDBJ whole genome shotgun (WGS) entry which is preliminary data.</text>
</comment>
<dbReference type="Proteomes" id="UP000286220">
    <property type="component" value="Unassembled WGS sequence"/>
</dbReference>
<dbReference type="Proteomes" id="UP000283297">
    <property type="component" value="Unassembled WGS sequence"/>
</dbReference>
<name>A0A2U2EI83_9FIRM</name>
<dbReference type="EMBL" id="QRON01000003">
    <property type="protein sequence ID" value="RHL29223.1"/>
    <property type="molecule type" value="Genomic_DNA"/>
</dbReference>
<keyword evidence="1" id="KW-1133">Transmembrane helix</keyword>
<dbReference type="RefSeq" id="WP_109257490.1">
    <property type="nucleotide sequence ID" value="NZ_JRFS01000009.1"/>
</dbReference>